<feature type="region of interest" description="Disordered" evidence="1">
    <location>
        <begin position="31"/>
        <end position="72"/>
    </location>
</feature>
<evidence type="ECO:0000313" key="2">
    <source>
        <dbReference type="EMBL" id="MPC85439.1"/>
    </source>
</evidence>
<proteinExistence type="predicted"/>
<name>A0A5B7ITG2_PORTR</name>
<evidence type="ECO:0000313" key="3">
    <source>
        <dbReference type="Proteomes" id="UP000324222"/>
    </source>
</evidence>
<comment type="caution">
    <text evidence="2">The sequence shown here is derived from an EMBL/GenBank/DDBJ whole genome shotgun (WGS) entry which is preliminary data.</text>
</comment>
<feature type="compositionally biased region" description="Polar residues" evidence="1">
    <location>
        <begin position="57"/>
        <end position="67"/>
    </location>
</feature>
<dbReference type="AlphaFoldDB" id="A0A5B7ITG2"/>
<evidence type="ECO:0000256" key="1">
    <source>
        <dbReference type="SAM" id="MobiDB-lite"/>
    </source>
</evidence>
<sequence>MQVIYSRFEIPAVSRKPTGFLNTPAPFMDKTRTTLSPTLPRSYFKTKTGSSTSSSSHAQHANKTPCNQPCKLPSIAKMTRKSITLKVKLDIIHRHERPEN</sequence>
<dbReference type="Proteomes" id="UP000324222">
    <property type="component" value="Unassembled WGS sequence"/>
</dbReference>
<reference evidence="2 3" key="1">
    <citation type="submission" date="2019-05" db="EMBL/GenBank/DDBJ databases">
        <title>Another draft genome of Portunus trituberculatus and its Hox gene families provides insights of decapod evolution.</title>
        <authorList>
            <person name="Jeong J.-H."/>
            <person name="Song I."/>
            <person name="Kim S."/>
            <person name="Choi T."/>
            <person name="Kim D."/>
            <person name="Ryu S."/>
            <person name="Kim W."/>
        </authorList>
    </citation>
    <scope>NUCLEOTIDE SEQUENCE [LARGE SCALE GENOMIC DNA]</scope>
    <source>
        <tissue evidence="2">Muscle</tissue>
    </source>
</reference>
<accession>A0A5B7ITG2</accession>
<organism evidence="2 3">
    <name type="scientific">Portunus trituberculatus</name>
    <name type="common">Swimming crab</name>
    <name type="synonym">Neptunus trituberculatus</name>
    <dbReference type="NCBI Taxonomy" id="210409"/>
    <lineage>
        <taxon>Eukaryota</taxon>
        <taxon>Metazoa</taxon>
        <taxon>Ecdysozoa</taxon>
        <taxon>Arthropoda</taxon>
        <taxon>Crustacea</taxon>
        <taxon>Multicrustacea</taxon>
        <taxon>Malacostraca</taxon>
        <taxon>Eumalacostraca</taxon>
        <taxon>Eucarida</taxon>
        <taxon>Decapoda</taxon>
        <taxon>Pleocyemata</taxon>
        <taxon>Brachyura</taxon>
        <taxon>Eubrachyura</taxon>
        <taxon>Portunoidea</taxon>
        <taxon>Portunidae</taxon>
        <taxon>Portuninae</taxon>
        <taxon>Portunus</taxon>
    </lineage>
</organism>
<feature type="compositionally biased region" description="Low complexity" evidence="1">
    <location>
        <begin position="45"/>
        <end position="56"/>
    </location>
</feature>
<gene>
    <name evidence="2" type="ORF">E2C01_080216</name>
</gene>
<protein>
    <submittedName>
        <fullName evidence="2">Uncharacterized protein</fullName>
    </submittedName>
</protein>
<keyword evidence="3" id="KW-1185">Reference proteome</keyword>
<dbReference type="EMBL" id="VSRR010068480">
    <property type="protein sequence ID" value="MPC85439.1"/>
    <property type="molecule type" value="Genomic_DNA"/>
</dbReference>